<proteinExistence type="predicted"/>
<dbReference type="EMBL" id="JARKIB010000045">
    <property type="protein sequence ID" value="KAJ7757089.1"/>
    <property type="molecule type" value="Genomic_DNA"/>
</dbReference>
<accession>A0AAD7J506</accession>
<keyword evidence="3" id="KW-1185">Reference proteome</keyword>
<sequence>MGGMKEKKKRTGYPSVGIRVRPGVVPGSKDASSPVSPLSATAGSRRGSGGVNAKSPLARQQVEEGYYPHQQQAQQQQHGQQQVPQHQHQQQHQLQQSQMEAYRSRSSSISQDPRMQPPKDQPVVAMSFTVPFSSSSPHTNPAMDSGEYNRRSFAEPPPPQQQMPPPQQQPQGYAGDAASAAMFDLQPRAGSYDADPAYGGSVGSPYGNSSSAGGGMSAASSPYTNTSGGASASTPTFGNGGNSVSSHPSPPYAASPRFAPQPPGYYAHAAHTPGAGYDAGAQQQQQQQQQYVGDAGTQMVGGYGDVKPLPPHSLHGHAPHHAQYAHHEQPPPRHGHDMAWPSAEPAQTTYWPQPLPDYMTYPQ</sequence>
<feature type="compositionally biased region" description="Polar residues" evidence="1">
    <location>
        <begin position="104"/>
        <end position="113"/>
    </location>
</feature>
<organism evidence="2 3">
    <name type="scientific">Mycena metata</name>
    <dbReference type="NCBI Taxonomy" id="1033252"/>
    <lineage>
        <taxon>Eukaryota</taxon>
        <taxon>Fungi</taxon>
        <taxon>Dikarya</taxon>
        <taxon>Basidiomycota</taxon>
        <taxon>Agaricomycotina</taxon>
        <taxon>Agaricomycetes</taxon>
        <taxon>Agaricomycetidae</taxon>
        <taxon>Agaricales</taxon>
        <taxon>Marasmiineae</taxon>
        <taxon>Mycenaceae</taxon>
        <taxon>Mycena</taxon>
    </lineage>
</organism>
<feature type="compositionally biased region" description="Polar residues" evidence="1">
    <location>
        <begin position="30"/>
        <end position="42"/>
    </location>
</feature>
<feature type="compositionally biased region" description="Basic residues" evidence="1">
    <location>
        <begin position="314"/>
        <end position="324"/>
    </location>
</feature>
<dbReference type="AlphaFoldDB" id="A0AAD7J506"/>
<gene>
    <name evidence="2" type="ORF">B0H16DRAFT_1537987</name>
</gene>
<feature type="compositionally biased region" description="Pro residues" evidence="1">
    <location>
        <begin position="155"/>
        <end position="168"/>
    </location>
</feature>
<feature type="compositionally biased region" description="Pro residues" evidence="1">
    <location>
        <begin position="248"/>
        <end position="263"/>
    </location>
</feature>
<reference evidence="2" key="1">
    <citation type="submission" date="2023-03" db="EMBL/GenBank/DDBJ databases">
        <title>Massive genome expansion in bonnet fungi (Mycena s.s.) driven by repeated elements and novel gene families across ecological guilds.</title>
        <authorList>
            <consortium name="Lawrence Berkeley National Laboratory"/>
            <person name="Harder C.B."/>
            <person name="Miyauchi S."/>
            <person name="Viragh M."/>
            <person name="Kuo A."/>
            <person name="Thoen E."/>
            <person name="Andreopoulos B."/>
            <person name="Lu D."/>
            <person name="Skrede I."/>
            <person name="Drula E."/>
            <person name="Henrissat B."/>
            <person name="Morin E."/>
            <person name="Kohler A."/>
            <person name="Barry K."/>
            <person name="LaButti K."/>
            <person name="Morin E."/>
            <person name="Salamov A."/>
            <person name="Lipzen A."/>
            <person name="Mereny Z."/>
            <person name="Hegedus B."/>
            <person name="Baldrian P."/>
            <person name="Stursova M."/>
            <person name="Weitz H."/>
            <person name="Taylor A."/>
            <person name="Grigoriev I.V."/>
            <person name="Nagy L.G."/>
            <person name="Martin F."/>
            <person name="Kauserud H."/>
        </authorList>
    </citation>
    <scope>NUCLEOTIDE SEQUENCE</scope>
    <source>
        <strain evidence="2">CBHHK182m</strain>
    </source>
</reference>
<feature type="region of interest" description="Disordered" evidence="1">
    <location>
        <begin position="1"/>
        <end position="363"/>
    </location>
</feature>
<evidence type="ECO:0000313" key="3">
    <source>
        <dbReference type="Proteomes" id="UP001215598"/>
    </source>
</evidence>
<protein>
    <submittedName>
        <fullName evidence="2">Uncharacterized protein</fullName>
    </submittedName>
</protein>
<dbReference type="Proteomes" id="UP001215598">
    <property type="component" value="Unassembled WGS sequence"/>
</dbReference>
<feature type="compositionally biased region" description="Basic and acidic residues" evidence="1">
    <location>
        <begin position="325"/>
        <end position="337"/>
    </location>
</feature>
<feature type="compositionally biased region" description="Polar residues" evidence="1">
    <location>
        <begin position="222"/>
        <end position="237"/>
    </location>
</feature>
<feature type="compositionally biased region" description="Polar residues" evidence="1">
    <location>
        <begin position="130"/>
        <end position="139"/>
    </location>
</feature>
<name>A0AAD7J506_9AGAR</name>
<feature type="compositionally biased region" description="Low complexity" evidence="1">
    <location>
        <begin position="69"/>
        <end position="98"/>
    </location>
</feature>
<feature type="compositionally biased region" description="Low complexity" evidence="1">
    <location>
        <begin position="14"/>
        <end position="28"/>
    </location>
</feature>
<comment type="caution">
    <text evidence="2">The sequence shown here is derived from an EMBL/GenBank/DDBJ whole genome shotgun (WGS) entry which is preliminary data.</text>
</comment>
<feature type="compositionally biased region" description="Basic residues" evidence="1">
    <location>
        <begin position="1"/>
        <end position="11"/>
    </location>
</feature>
<evidence type="ECO:0000313" key="2">
    <source>
        <dbReference type="EMBL" id="KAJ7757089.1"/>
    </source>
</evidence>
<evidence type="ECO:0000256" key="1">
    <source>
        <dbReference type="SAM" id="MobiDB-lite"/>
    </source>
</evidence>